<feature type="compositionally biased region" description="Basic and acidic residues" evidence="6">
    <location>
        <begin position="1766"/>
        <end position="1780"/>
    </location>
</feature>
<dbReference type="GO" id="GO:0000978">
    <property type="term" value="F:RNA polymerase II cis-regulatory region sequence-specific DNA binding"/>
    <property type="evidence" value="ECO:0007669"/>
    <property type="project" value="TreeGrafter"/>
</dbReference>
<dbReference type="InterPro" id="IPR036236">
    <property type="entry name" value="Znf_C2H2_sf"/>
</dbReference>
<evidence type="ECO:0000256" key="3">
    <source>
        <dbReference type="ARBA" id="ARBA00022771"/>
    </source>
</evidence>
<proteinExistence type="predicted"/>
<dbReference type="SUPFAM" id="SSF57667">
    <property type="entry name" value="beta-beta-alpha zinc fingers"/>
    <property type="match status" value="1"/>
</dbReference>
<reference evidence="8" key="1">
    <citation type="submission" date="2020-11" db="EMBL/GenBank/DDBJ databases">
        <authorList>
            <person name="Tran Van P."/>
        </authorList>
    </citation>
    <scope>NUCLEOTIDE SEQUENCE</scope>
</reference>
<dbReference type="GO" id="GO:0005634">
    <property type="term" value="C:nucleus"/>
    <property type="evidence" value="ECO:0007669"/>
    <property type="project" value="UniProtKB-ARBA"/>
</dbReference>
<dbReference type="PROSITE" id="PS00028">
    <property type="entry name" value="ZINC_FINGER_C2H2_1"/>
    <property type="match status" value="10"/>
</dbReference>
<dbReference type="GO" id="GO:0008270">
    <property type="term" value="F:zinc ion binding"/>
    <property type="evidence" value="ECO:0007669"/>
    <property type="project" value="UniProtKB-KW"/>
</dbReference>
<dbReference type="PROSITE" id="PS50157">
    <property type="entry name" value="ZINC_FINGER_C2H2_2"/>
    <property type="match status" value="7"/>
</dbReference>
<feature type="domain" description="C2H2-type" evidence="7">
    <location>
        <begin position="635"/>
        <end position="662"/>
    </location>
</feature>
<feature type="domain" description="C2H2-type" evidence="7">
    <location>
        <begin position="898"/>
        <end position="926"/>
    </location>
</feature>
<feature type="domain" description="C2H2-type" evidence="7">
    <location>
        <begin position="822"/>
        <end position="850"/>
    </location>
</feature>
<feature type="region of interest" description="Disordered" evidence="6">
    <location>
        <begin position="98"/>
        <end position="132"/>
    </location>
</feature>
<evidence type="ECO:0000256" key="2">
    <source>
        <dbReference type="ARBA" id="ARBA00022737"/>
    </source>
</evidence>
<evidence type="ECO:0000259" key="7">
    <source>
        <dbReference type="PROSITE" id="PS50157"/>
    </source>
</evidence>
<evidence type="ECO:0000313" key="8">
    <source>
        <dbReference type="EMBL" id="CAD7275471.1"/>
    </source>
</evidence>
<feature type="domain" description="C2H2-type" evidence="7">
    <location>
        <begin position="299"/>
        <end position="322"/>
    </location>
</feature>
<dbReference type="OrthoDB" id="8823111at2759"/>
<feature type="compositionally biased region" description="Basic and acidic residues" evidence="6">
    <location>
        <begin position="98"/>
        <end position="119"/>
    </location>
</feature>
<gene>
    <name evidence="8" type="ORF">NMOB1V02_LOCUS3265</name>
</gene>
<accession>A0A7R9GC17</accession>
<dbReference type="Proteomes" id="UP000678499">
    <property type="component" value="Unassembled WGS sequence"/>
</dbReference>
<feature type="region of interest" description="Disordered" evidence="6">
    <location>
        <begin position="1761"/>
        <end position="1781"/>
    </location>
</feature>
<evidence type="ECO:0000256" key="1">
    <source>
        <dbReference type="ARBA" id="ARBA00022723"/>
    </source>
</evidence>
<keyword evidence="3 5" id="KW-0863">Zinc-finger</keyword>
<evidence type="ECO:0000256" key="4">
    <source>
        <dbReference type="ARBA" id="ARBA00022833"/>
    </source>
</evidence>
<feature type="region of interest" description="Disordered" evidence="6">
    <location>
        <begin position="989"/>
        <end position="1008"/>
    </location>
</feature>
<feature type="domain" description="C2H2-type" evidence="7">
    <location>
        <begin position="189"/>
        <end position="217"/>
    </location>
</feature>
<organism evidence="8">
    <name type="scientific">Notodromas monacha</name>
    <dbReference type="NCBI Taxonomy" id="399045"/>
    <lineage>
        <taxon>Eukaryota</taxon>
        <taxon>Metazoa</taxon>
        <taxon>Ecdysozoa</taxon>
        <taxon>Arthropoda</taxon>
        <taxon>Crustacea</taxon>
        <taxon>Oligostraca</taxon>
        <taxon>Ostracoda</taxon>
        <taxon>Podocopa</taxon>
        <taxon>Podocopida</taxon>
        <taxon>Cypridocopina</taxon>
        <taxon>Cypridoidea</taxon>
        <taxon>Cyprididae</taxon>
        <taxon>Notodromas</taxon>
    </lineage>
</organism>
<keyword evidence="2" id="KW-0677">Repeat</keyword>
<evidence type="ECO:0000313" key="9">
    <source>
        <dbReference type="Proteomes" id="UP000678499"/>
    </source>
</evidence>
<dbReference type="SMART" id="SM00355">
    <property type="entry name" value="ZnF_C2H2"/>
    <property type="match status" value="22"/>
</dbReference>
<protein>
    <recommendedName>
        <fullName evidence="7">C2H2-type domain-containing protein</fullName>
    </recommendedName>
</protein>
<evidence type="ECO:0000256" key="6">
    <source>
        <dbReference type="SAM" id="MobiDB-lite"/>
    </source>
</evidence>
<feature type="domain" description="C2H2-type" evidence="7">
    <location>
        <begin position="223"/>
        <end position="248"/>
    </location>
</feature>
<dbReference type="GO" id="GO:0045944">
    <property type="term" value="P:positive regulation of transcription by RNA polymerase II"/>
    <property type="evidence" value="ECO:0007669"/>
    <property type="project" value="UniProtKB-ARBA"/>
</dbReference>
<dbReference type="Gene3D" id="3.30.160.60">
    <property type="entry name" value="Classic Zinc Finger"/>
    <property type="match status" value="3"/>
</dbReference>
<sequence>MSQDVSDMDLNVLTSVRSVADGRCVVCGNDVGESGSSKQCCDPMLNLSVGEFLIKCDVMPAGSFLMSSALCASCSYFVVNADRAWAIVSDSVDALRSRRVEDNSTERAGKFPRATKKESSLPQQRFSRSERGSIGSSRLEVVKQTRCSHCNKVFPYGTLEDKSAFEAHKASHETSIGIHFSNGVRDHLYSCEECGKMFSSDVNRRRHTTMMHSEKFKKKKSLYYCRQHPCEESFSSSSLRNIHERSMHGVSVADDMVEHRDSIRVTTSARIPLHRLPNRRFGAKRRRRTANMKATARSFKCDECGLAYFWRNHLIRHKKNAHGFTPLLIPKDEPIDSETAPQSDLNGELEIIRFDEVGHEHEDNEENLDIDLGAFNTEGVEDSAVSNAVESLLASSSNKPNGAATHACVTCGQLFPRKNLRKSHVLQHHPDACVCCGDLHTICKEEEQVEGTCNVCGSVVPHVNGHKVWEHKARNCGNCAAVFASPIALAEHQKLCCFESFLSMEASEVDDTSVNAEGENAQSDVLRPQRQISIIGCESLAEKEPNSPEVTVVDESYGISIIAEAQQSKSVDNSVSLTSTQSFHEEPASTRRCDVCHINLYYTTAADKSYFEEHLRRHGCPVKDVTMTDKKDRIFRCKRCPRTFFTLFALMKHKKKHHQVAPMKVRRAPCKYCGREFRVPLALSTHLRFCKQYKHTEKGLKTVCICGKSFSTELSLELHEAATGCRRALFGGNDVVSASTGFNPTPGSNELLRRSLSDVGCEQNLMSVDAFPTLAGQLMESRVDPLRIHPPSLTCERCLRVFSTAAGFASHRRVCGITACNVQCRYCHRKFRTIQHCRIHMARAHPNEKEMERAQENLESLLMENHDDPLQTGYTFHQYLEQLGSEVEVTKKKKKREIPCKFCHRKFASFQNLEVHIHFAHADRVQKEFNARTNVENQDVELIEIHDNPEEIEYTVQTYIESQVEKLIGINAPGQEGCSALINVERQVEKLTGNQDDPKRRRSDARKRVEIPAEDMVENHDLDPRENSFPEYFVSGVDNLVESHDNPEEMEYPVQDNVESKIEDFMENFPDPLDENTDGDDLQDNYSEQEIDDEITKENYKIGENMKNSGEDGALIKCRRCEATLCGAEFFISHLSSCLSLVKSQLKCRICHMGCISRTRRIVHTQSKQHLSDEPCECCGFASSDLGDGAHQGGWCDKCNKDIPHLEGHLTWLHDSQICPECDKEIPKTPGRMERHALDCFGDKVANLHIMEYSGADRLFSIKITPGLHIPKLYEQVSFLNFSFTSGSPETCVVCGDDTNDFFSTTKVISKGTVRERLLHYAVCDRGTLAGGSTFVCSDCLGILTHCDMSCAVMDGLVEILCARRGKCQLRPFATHPALRQSLGVMEPLLNQSSSQRNYLNQDSRQLARRTRSGIRVTGCRTGDQVGLCNGVVEDSAECSSRRAEDNVKIEVMDDFGDSNHCDEDDECLALDSRPLGRRTSHPVALQEEAVGEMRFIAGGVTETLLKHKKMFLNWCSLCGKNCGSLESLATHCRKEHGLKIDVATSEVVERYVAANGVSEESNAISGKSSKNLSLTEAEDAQNRCICRVCGLRFKSYRGVAVHLRFAHSLSFNDLAMKEESSSLNVQNDTLGRKSLRCPSCQRSFRTMKGLRMHRVHSVNCDSPFNRKQSPAIHCPRCKKNFTSPKLLRIHVKNCDRSRGWLEGKKKTASKCDICGKLLYTDALIKFHRCHHFKTGKLKNNVLKLSIKPLDRCDELAGSLSSMNKPESKSEMLEKGKENTEGYSVSESYLDENQDSETLNAAESCESTSKSVLSGEAEFECHLCNRIVTESTFEDHFLDCCKPADSARFPCRLCQLSFETRELRRSHVEEQCVEEACSCCGHGASKVDRGCDRKCSICDEIVPHLEEHLKWEHSVGVCSECRLEFSTIECGKRHAWSCSGVKKSGDSEELVKLPCSNVIADSSEMEVDTAAITCNVGGDELVDASSQTL</sequence>
<name>A0A7R9GC17_9CRUS</name>
<dbReference type="GO" id="GO:0000981">
    <property type="term" value="F:DNA-binding transcription factor activity, RNA polymerase II-specific"/>
    <property type="evidence" value="ECO:0007669"/>
    <property type="project" value="TreeGrafter"/>
</dbReference>
<dbReference type="EMBL" id="OA882458">
    <property type="protein sequence ID" value="CAD7275471.1"/>
    <property type="molecule type" value="Genomic_DNA"/>
</dbReference>
<dbReference type="PANTHER" id="PTHR19818">
    <property type="entry name" value="ZINC FINGER PROTEIN ZIC AND GLI"/>
    <property type="match status" value="1"/>
</dbReference>
<keyword evidence="4" id="KW-0862">Zinc</keyword>
<dbReference type="InterPro" id="IPR013087">
    <property type="entry name" value="Znf_C2H2_type"/>
</dbReference>
<dbReference type="InterPro" id="IPR050329">
    <property type="entry name" value="GLI_C2H2-zinc-finger"/>
</dbReference>
<keyword evidence="1" id="KW-0479">Metal-binding</keyword>
<evidence type="ECO:0000256" key="5">
    <source>
        <dbReference type="PROSITE-ProRule" id="PRU00042"/>
    </source>
</evidence>
<keyword evidence="9" id="KW-1185">Reference proteome</keyword>
<dbReference type="EMBL" id="CAJPEX010000421">
    <property type="protein sequence ID" value="CAG0915623.1"/>
    <property type="molecule type" value="Genomic_DNA"/>
</dbReference>
<dbReference type="PANTHER" id="PTHR19818:SF139">
    <property type="entry name" value="PAIR-RULE PROTEIN ODD-PAIRED"/>
    <property type="match status" value="1"/>
</dbReference>
<feature type="domain" description="C2H2-type" evidence="7">
    <location>
        <begin position="668"/>
        <end position="700"/>
    </location>
</feature>